<dbReference type="InterPro" id="IPR036397">
    <property type="entry name" value="RNaseH_sf"/>
</dbReference>
<dbReference type="Gene3D" id="3.30.420.10">
    <property type="entry name" value="Ribonuclease H-like superfamily/Ribonuclease H"/>
    <property type="match status" value="1"/>
</dbReference>
<feature type="non-terminal residue" evidence="2">
    <location>
        <position position="354"/>
    </location>
</feature>
<name>A0A9Q4IJ86_9CORY</name>
<accession>A0A9Q4IJ86</accession>
<dbReference type="EMBL" id="JANRML010000055">
    <property type="protein sequence ID" value="MCZ2221947.1"/>
    <property type="molecule type" value="Genomic_DNA"/>
</dbReference>
<dbReference type="FunFam" id="1.10.340.70:FF:000001">
    <property type="entry name" value="Retrovirus-related Pol polyprotein from transposon gypsy-like Protein"/>
    <property type="match status" value="1"/>
</dbReference>
<gene>
    <name evidence="2" type="ORF">NUW87_11360</name>
</gene>
<dbReference type="InterPro" id="IPR012337">
    <property type="entry name" value="RNaseH-like_sf"/>
</dbReference>
<dbReference type="Pfam" id="PF17921">
    <property type="entry name" value="Integrase_H2C2"/>
    <property type="match status" value="1"/>
</dbReference>
<proteinExistence type="predicted"/>
<dbReference type="Proteomes" id="UP001071110">
    <property type="component" value="Unassembled WGS sequence"/>
</dbReference>
<dbReference type="Gene3D" id="1.10.340.70">
    <property type="match status" value="1"/>
</dbReference>
<dbReference type="FunFam" id="3.30.420.10:FF:000032">
    <property type="entry name" value="Retrovirus-related Pol polyprotein from transposon 297-like Protein"/>
    <property type="match status" value="1"/>
</dbReference>
<dbReference type="PANTHER" id="PTHR37984:SF5">
    <property type="entry name" value="PROTEIN NYNRIN-LIKE"/>
    <property type="match status" value="1"/>
</dbReference>
<protein>
    <submittedName>
        <fullName evidence="2">DDE-type integrase/transposase/recombinase</fullName>
    </submittedName>
</protein>
<feature type="domain" description="Integrase catalytic" evidence="1">
    <location>
        <begin position="160"/>
        <end position="320"/>
    </location>
</feature>
<evidence type="ECO:0000259" key="1">
    <source>
        <dbReference type="PROSITE" id="PS50994"/>
    </source>
</evidence>
<dbReference type="Pfam" id="PF00665">
    <property type="entry name" value="rve"/>
    <property type="match status" value="1"/>
</dbReference>
<dbReference type="GO" id="GO:0003676">
    <property type="term" value="F:nucleic acid binding"/>
    <property type="evidence" value="ECO:0007669"/>
    <property type="project" value="InterPro"/>
</dbReference>
<comment type="caution">
    <text evidence="2">The sequence shown here is derived from an EMBL/GenBank/DDBJ whole genome shotgun (WGS) entry which is preliminary data.</text>
</comment>
<dbReference type="RefSeq" id="WP_269028632.1">
    <property type="nucleotide sequence ID" value="NZ_JANRML010000055.1"/>
</dbReference>
<dbReference type="SUPFAM" id="SSF53098">
    <property type="entry name" value="Ribonuclease H-like"/>
    <property type="match status" value="1"/>
</dbReference>
<dbReference type="AlphaFoldDB" id="A0A9Q4IJ86"/>
<evidence type="ECO:0000313" key="2">
    <source>
        <dbReference type="EMBL" id="MCZ2221947.1"/>
    </source>
</evidence>
<reference evidence="2" key="1">
    <citation type="submission" date="2022-08" db="EMBL/GenBank/DDBJ databases">
        <title>Corynebacterium sp. nov., isolated from clinical breast specimens.</title>
        <authorList>
            <person name="Zhang T."/>
        </authorList>
    </citation>
    <scope>NUCLEOTIDE SEQUENCE</scope>
    <source>
        <strain evidence="2">CCUG 57942</strain>
    </source>
</reference>
<dbReference type="InterPro" id="IPR041588">
    <property type="entry name" value="Integrase_H2C2"/>
</dbReference>
<dbReference type="GO" id="GO:0015074">
    <property type="term" value="P:DNA integration"/>
    <property type="evidence" value="ECO:0007669"/>
    <property type="project" value="InterPro"/>
</dbReference>
<dbReference type="PANTHER" id="PTHR37984">
    <property type="entry name" value="PROTEIN CBG26694"/>
    <property type="match status" value="1"/>
</dbReference>
<keyword evidence="3" id="KW-1185">Reference proteome</keyword>
<dbReference type="InterPro" id="IPR050951">
    <property type="entry name" value="Retrovirus_Pol_polyprotein"/>
</dbReference>
<dbReference type="PROSITE" id="PS50994">
    <property type="entry name" value="INTEGRASE"/>
    <property type="match status" value="1"/>
</dbReference>
<organism evidence="2 3">
    <name type="scientific">Corynebacterium pilbarense</name>
    <dbReference type="NCBI Taxonomy" id="1288393"/>
    <lineage>
        <taxon>Bacteria</taxon>
        <taxon>Bacillati</taxon>
        <taxon>Actinomycetota</taxon>
        <taxon>Actinomycetes</taxon>
        <taxon>Mycobacteriales</taxon>
        <taxon>Corynebacteriaceae</taxon>
        <taxon>Corynebacterium</taxon>
    </lineage>
</organism>
<evidence type="ECO:0000313" key="3">
    <source>
        <dbReference type="Proteomes" id="UP001071110"/>
    </source>
</evidence>
<dbReference type="InterPro" id="IPR001584">
    <property type="entry name" value="Integrase_cat-core"/>
</dbReference>
<sequence length="354" mass="40901">MGFLQQFHLVIRYKKGIFNKVADMLSRPIISASVILKHSPIMHESYVEQYALDTNFKEVYETLCHSNHVEELDYHLHNNLLYHLGKLCIPQGERINIIREAHSSLIAGHFGVGKTVANLQRYCYWPRMNESVSRYVRGCSLCATSKPSNRKLGLYTPLPVPSRPWESISMDFVGGLPMSRRGHDYIYVVVDRFSKMCILMPCTKQVTAEQTTQLFFQNVWVHFGLPKSIISDRDSRFVGSFWSSLWALMDTKLKKSTAFHPQTDGQTEVVNRTVVHLLRAYCSKHPKLWDEHLHYVQHAYNRAKHSSTQTSPFEACFGYFPKSPLDFIFGKDIAVDGQYDIDRAEKFIEQIQSI</sequence>